<keyword evidence="1" id="KW-1133">Transmembrane helix</keyword>
<protein>
    <submittedName>
        <fullName evidence="2">Uncharacterized protein</fullName>
    </submittedName>
</protein>
<evidence type="ECO:0000313" key="2">
    <source>
        <dbReference type="EMBL" id="OGK49878.1"/>
    </source>
</evidence>
<feature type="transmembrane region" description="Helical" evidence="1">
    <location>
        <begin position="53"/>
        <end position="71"/>
    </location>
</feature>
<feature type="transmembrane region" description="Helical" evidence="1">
    <location>
        <begin position="168"/>
        <end position="188"/>
    </location>
</feature>
<feature type="transmembrane region" description="Helical" evidence="1">
    <location>
        <begin position="144"/>
        <end position="162"/>
    </location>
</feature>
<feature type="transmembrane region" description="Helical" evidence="1">
    <location>
        <begin position="200"/>
        <end position="221"/>
    </location>
</feature>
<feature type="transmembrane region" description="Helical" evidence="1">
    <location>
        <begin position="112"/>
        <end position="132"/>
    </location>
</feature>
<reference evidence="2 3" key="1">
    <citation type="journal article" date="2016" name="Nat. Commun.">
        <title>Thousands of microbial genomes shed light on interconnected biogeochemical processes in an aquifer system.</title>
        <authorList>
            <person name="Anantharaman K."/>
            <person name="Brown C.T."/>
            <person name="Hug L.A."/>
            <person name="Sharon I."/>
            <person name="Castelle C.J."/>
            <person name="Probst A.J."/>
            <person name="Thomas B.C."/>
            <person name="Singh A."/>
            <person name="Wilkins M.J."/>
            <person name="Karaoz U."/>
            <person name="Brodie E.L."/>
            <person name="Williams K.H."/>
            <person name="Hubbard S.S."/>
            <person name="Banfield J.F."/>
        </authorList>
    </citation>
    <scope>NUCLEOTIDE SEQUENCE [LARGE SCALE GENOMIC DNA]</scope>
</reference>
<keyword evidence="1" id="KW-0472">Membrane</keyword>
<feature type="transmembrane region" description="Helical" evidence="1">
    <location>
        <begin position="259"/>
        <end position="274"/>
    </location>
</feature>
<feature type="transmembrane region" description="Helical" evidence="1">
    <location>
        <begin position="27"/>
        <end position="47"/>
    </location>
</feature>
<name>A0A1F7J2N4_9BACT</name>
<feature type="transmembrane region" description="Helical" evidence="1">
    <location>
        <begin position="227"/>
        <end position="247"/>
    </location>
</feature>
<proteinExistence type="predicted"/>
<comment type="caution">
    <text evidence="2">The sequence shown here is derived from an EMBL/GenBank/DDBJ whole genome shotgun (WGS) entry which is preliminary data.</text>
</comment>
<accession>A0A1F7J2N4</accession>
<gene>
    <name evidence="2" type="ORF">A3B50_03775</name>
</gene>
<dbReference type="EMBL" id="MGAQ01000024">
    <property type="protein sequence ID" value="OGK49878.1"/>
    <property type="molecule type" value="Genomic_DNA"/>
</dbReference>
<organism evidence="2 3">
    <name type="scientific">Candidatus Roizmanbacteria bacterium RIFCSPLOWO2_01_FULL_40_42</name>
    <dbReference type="NCBI Taxonomy" id="1802066"/>
    <lineage>
        <taxon>Bacteria</taxon>
        <taxon>Candidatus Roizmaniibacteriota</taxon>
    </lineage>
</organism>
<feature type="transmembrane region" description="Helical" evidence="1">
    <location>
        <begin position="80"/>
        <end position="100"/>
    </location>
</feature>
<sequence>MLKALVRPLKEFVKKPPRWMYRVEKRFRFVISVGIMTVAMLFATFFFFDKAWLFIPLFILISYCLVFYSILEGVEKLEWIMLFLMPVIFTVSLYFFYFLFPVRWLTRLPFVAIYAISFYALLLTSNIFNVGAEKNLQLYRAAFSVNYFFQTFVAFLLFNILFSLRQDFIFNGLAVGVLVLPLAVQLLWSIKLDLALDRQIVLYGLFLALLLMQLGIFVSFVPFRSSVASLLLAASYYSFTGLTTAYLDNRLFKNTVREYLFVLAFVFAISILTIG</sequence>
<evidence type="ECO:0000313" key="3">
    <source>
        <dbReference type="Proteomes" id="UP000178558"/>
    </source>
</evidence>
<evidence type="ECO:0000256" key="1">
    <source>
        <dbReference type="SAM" id="Phobius"/>
    </source>
</evidence>
<dbReference type="Proteomes" id="UP000178558">
    <property type="component" value="Unassembled WGS sequence"/>
</dbReference>
<keyword evidence="1" id="KW-0812">Transmembrane</keyword>
<dbReference type="AlphaFoldDB" id="A0A1F7J2N4"/>